<protein>
    <submittedName>
        <fullName evidence="2">Uncharacterized protein</fullName>
    </submittedName>
</protein>
<name>A0A9Q1CNM9_HOLLE</name>
<organism evidence="2 3">
    <name type="scientific">Holothuria leucospilota</name>
    <name type="common">Black long sea cucumber</name>
    <name type="synonym">Mertensiothuria leucospilota</name>
    <dbReference type="NCBI Taxonomy" id="206669"/>
    <lineage>
        <taxon>Eukaryota</taxon>
        <taxon>Metazoa</taxon>
        <taxon>Echinodermata</taxon>
        <taxon>Eleutherozoa</taxon>
        <taxon>Echinozoa</taxon>
        <taxon>Holothuroidea</taxon>
        <taxon>Aspidochirotacea</taxon>
        <taxon>Aspidochirotida</taxon>
        <taxon>Holothuriidae</taxon>
        <taxon>Holothuria</taxon>
    </lineage>
</organism>
<evidence type="ECO:0000313" key="3">
    <source>
        <dbReference type="Proteomes" id="UP001152320"/>
    </source>
</evidence>
<reference evidence="2" key="1">
    <citation type="submission" date="2021-10" db="EMBL/GenBank/DDBJ databases">
        <title>Tropical sea cucumber genome reveals ecological adaptation and Cuvierian tubules defense mechanism.</title>
        <authorList>
            <person name="Chen T."/>
        </authorList>
    </citation>
    <scope>NUCLEOTIDE SEQUENCE</scope>
    <source>
        <strain evidence="2">Nanhai2018</strain>
        <tissue evidence="2">Muscle</tissue>
    </source>
</reference>
<dbReference type="AlphaFoldDB" id="A0A9Q1CNM9"/>
<keyword evidence="3" id="KW-1185">Reference proteome</keyword>
<dbReference type="Proteomes" id="UP001152320">
    <property type="component" value="Chromosome 1"/>
</dbReference>
<dbReference type="OrthoDB" id="10034966at2759"/>
<accession>A0A9Q1CNM9</accession>
<comment type="caution">
    <text evidence="2">The sequence shown here is derived from an EMBL/GenBank/DDBJ whole genome shotgun (WGS) entry which is preliminary data.</text>
</comment>
<evidence type="ECO:0000313" key="2">
    <source>
        <dbReference type="EMBL" id="KAJ8048053.1"/>
    </source>
</evidence>
<feature type="region of interest" description="Disordered" evidence="1">
    <location>
        <begin position="83"/>
        <end position="124"/>
    </location>
</feature>
<dbReference type="EMBL" id="JAIZAY010000001">
    <property type="protein sequence ID" value="KAJ8048053.1"/>
    <property type="molecule type" value="Genomic_DNA"/>
</dbReference>
<gene>
    <name evidence="2" type="ORF">HOLleu_00218</name>
</gene>
<sequence length="124" mass="13571">MAVQNNVRKSGFPLIAETLIRDLKVLETEGIVVESQGEVHNFHGTVSCITADNLGSHAIGGFTESFTGTRICSLFDEIPQVPECDQPTSTERKHSAPSKNYKQIEGDQAKRHGLNNVRSCSRST</sequence>
<proteinExistence type="predicted"/>
<evidence type="ECO:0000256" key="1">
    <source>
        <dbReference type="SAM" id="MobiDB-lite"/>
    </source>
</evidence>